<dbReference type="EMBL" id="JAUPEV010000003">
    <property type="protein sequence ID" value="MDO7252915.1"/>
    <property type="molecule type" value="Genomic_DNA"/>
</dbReference>
<dbReference type="PANTHER" id="PTHR43135:SF3">
    <property type="entry name" value="ALPHA-D-RIBOSE 1-METHYLPHOSPHONATE 5-TRIPHOSPHATE DIPHOSPHATASE"/>
    <property type="match status" value="1"/>
</dbReference>
<dbReference type="Proteomes" id="UP001177258">
    <property type="component" value="Unassembled WGS sequence"/>
</dbReference>
<reference evidence="2 4" key="1">
    <citation type="submission" date="2023-07" db="EMBL/GenBank/DDBJ databases">
        <title>Unpublished Manusciprt.</title>
        <authorList>
            <person name="Aydin F."/>
            <person name="Tarhane S."/>
            <person name="Saticioglu I.B."/>
            <person name="Karakaya E."/>
            <person name="Abay S."/>
            <person name="Guran O."/>
            <person name="Bozkurt E."/>
            <person name="Uzum N."/>
            <person name="Olgun K."/>
            <person name="Jablonski D."/>
        </authorList>
    </citation>
    <scope>NUCLEOTIDE SEQUENCE</scope>
    <source>
        <strain evidence="4">faydin-H75</strain>
        <strain evidence="2">Faydin-H76</strain>
    </source>
</reference>
<dbReference type="SUPFAM" id="SSF51556">
    <property type="entry name" value="Metallo-dependent hydrolases"/>
    <property type="match status" value="1"/>
</dbReference>
<reference evidence="1 3" key="3">
    <citation type="journal article" date="2024" name="Syst. Appl. Microbiol.">
        <title>Helicobacter cappadocius sp. nov., from lizards: The first psychrotrophic Helicobacter species.</title>
        <authorList>
            <person name="Aydin F."/>
            <person name="Tarhane S."/>
            <person name="Karakaya E."/>
            <person name="Abay S."/>
            <person name="Kayman T."/>
            <person name="Guran O."/>
            <person name="Bozkurt E."/>
            <person name="Uzum N."/>
            <person name="Avci A."/>
            <person name="Olgun K."/>
            <person name="Jablonski D."/>
            <person name="Guran C."/>
            <person name="Burcin Saticioglu I."/>
        </authorList>
    </citation>
    <scope>NUCLEOTIDE SEQUENCE [LARGE SCALE GENOMIC DNA]</scope>
    <source>
        <strain evidence="1">Faydin-H75</strain>
        <strain evidence="3">faydin-H76</strain>
    </source>
</reference>
<dbReference type="Proteomes" id="UP001240777">
    <property type="component" value="Unassembled WGS sequence"/>
</dbReference>
<protein>
    <recommendedName>
        <fullName evidence="5">Amidohydrolase-related domain-containing protein</fullName>
    </recommendedName>
</protein>
<dbReference type="RefSeq" id="WP_305516759.1">
    <property type="nucleotide sequence ID" value="NZ_JAUPEV010000003.1"/>
</dbReference>
<dbReference type="EMBL" id="JAUYZK010000004">
    <property type="protein sequence ID" value="MDP2538959.1"/>
    <property type="molecule type" value="Genomic_DNA"/>
</dbReference>
<gene>
    <name evidence="1" type="ORF">Q5I04_03175</name>
    <name evidence="2" type="ORF">Q5I06_04110</name>
</gene>
<feature type="non-terminal residue" evidence="2">
    <location>
        <position position="1"/>
    </location>
</feature>
<dbReference type="InterPro" id="IPR032466">
    <property type="entry name" value="Metal_Hydrolase"/>
</dbReference>
<evidence type="ECO:0000313" key="2">
    <source>
        <dbReference type="EMBL" id="MDP2538959.1"/>
    </source>
</evidence>
<dbReference type="Gene3D" id="2.30.40.10">
    <property type="entry name" value="Urease, subunit C, domain 1"/>
    <property type="match status" value="1"/>
</dbReference>
<accession>A0AA90PKW3</accession>
<name>A0AA90PKW3_9HELI</name>
<keyword evidence="4" id="KW-1185">Reference proteome</keyword>
<dbReference type="Gene3D" id="3.20.20.140">
    <property type="entry name" value="Metal-dependent hydrolases"/>
    <property type="match status" value="1"/>
</dbReference>
<dbReference type="AlphaFoldDB" id="A0AA90PKW3"/>
<sequence length="189" mass="20689">VCSHVYSDAGVNRAIDGGVKSIEHGHFATEKTIKRMADEGIWLSIQPFEANKYFPKAPPGSKGAILDGAWRKTLGYAAKNKCNYAFGTDILFSAFYASGQNYMLYLFSEVLGPLATLRVATSGNAKLMAMSGERNPYIQAPLGVIKPGAWADVVLVDGNPLKDFKLIYQYEDKFNLIIKDGDIIKNTIA</sequence>
<dbReference type="SUPFAM" id="SSF51338">
    <property type="entry name" value="Composite domain of metallo-dependent hydrolases"/>
    <property type="match status" value="1"/>
</dbReference>
<reference evidence="1" key="2">
    <citation type="submission" date="2023-07" db="EMBL/GenBank/DDBJ databases">
        <authorList>
            <person name="Aydin F."/>
            <person name="Tarhane S."/>
            <person name="Saticioglu I.B."/>
            <person name="Karakaya E."/>
            <person name="Abay S."/>
            <person name="Guran O."/>
            <person name="Bozkurt E."/>
            <person name="Uzum N."/>
            <person name="Olgun K."/>
            <person name="Jablonski D."/>
        </authorList>
    </citation>
    <scope>NUCLEOTIDE SEQUENCE</scope>
    <source>
        <strain evidence="1">Faydin-H75</strain>
    </source>
</reference>
<evidence type="ECO:0000313" key="4">
    <source>
        <dbReference type="Proteomes" id="UP001240777"/>
    </source>
</evidence>
<evidence type="ECO:0000313" key="1">
    <source>
        <dbReference type="EMBL" id="MDO7252915.1"/>
    </source>
</evidence>
<proteinExistence type="predicted"/>
<evidence type="ECO:0000313" key="3">
    <source>
        <dbReference type="Proteomes" id="UP001177258"/>
    </source>
</evidence>
<dbReference type="GO" id="GO:0016810">
    <property type="term" value="F:hydrolase activity, acting on carbon-nitrogen (but not peptide) bonds"/>
    <property type="evidence" value="ECO:0007669"/>
    <property type="project" value="InterPro"/>
</dbReference>
<dbReference type="PANTHER" id="PTHR43135">
    <property type="entry name" value="ALPHA-D-RIBOSE 1-METHYLPHOSPHONATE 5-TRIPHOSPHATE DIPHOSPHATASE"/>
    <property type="match status" value="1"/>
</dbReference>
<dbReference type="InterPro" id="IPR051781">
    <property type="entry name" value="Metallo-dep_Hydrolase"/>
</dbReference>
<dbReference type="InterPro" id="IPR011059">
    <property type="entry name" value="Metal-dep_hydrolase_composite"/>
</dbReference>
<evidence type="ECO:0008006" key="5">
    <source>
        <dbReference type="Google" id="ProtNLM"/>
    </source>
</evidence>
<comment type="caution">
    <text evidence="2">The sequence shown here is derived from an EMBL/GenBank/DDBJ whole genome shotgun (WGS) entry which is preliminary data.</text>
</comment>
<organism evidence="2 3">
    <name type="scientific">Helicobacter cappadocius</name>
    <dbReference type="NCBI Taxonomy" id="3063998"/>
    <lineage>
        <taxon>Bacteria</taxon>
        <taxon>Pseudomonadati</taxon>
        <taxon>Campylobacterota</taxon>
        <taxon>Epsilonproteobacteria</taxon>
        <taxon>Campylobacterales</taxon>
        <taxon>Helicobacteraceae</taxon>
        <taxon>Helicobacter</taxon>
    </lineage>
</organism>